<feature type="compositionally biased region" description="Low complexity" evidence="2">
    <location>
        <begin position="137"/>
        <end position="147"/>
    </location>
</feature>
<comment type="caution">
    <text evidence="4">The sequence shown here is derived from an EMBL/GenBank/DDBJ whole genome shotgun (WGS) entry which is preliminary data.</text>
</comment>
<evidence type="ECO:0000313" key="4">
    <source>
        <dbReference type="EMBL" id="PWV57759.1"/>
    </source>
</evidence>
<evidence type="ECO:0000259" key="3">
    <source>
        <dbReference type="Pfam" id="PF03061"/>
    </source>
</evidence>
<reference evidence="4 5" key="1">
    <citation type="submission" date="2018-05" db="EMBL/GenBank/DDBJ databases">
        <title>Genomic Encyclopedia of Type Strains, Phase IV (KMG-IV): sequencing the most valuable type-strain genomes for metagenomic binning, comparative biology and taxonomic classification.</title>
        <authorList>
            <person name="Goeker M."/>
        </authorList>
    </citation>
    <scope>NUCLEOTIDE SEQUENCE [LARGE SCALE GENOMIC DNA]</scope>
    <source>
        <strain evidence="4 5">DSM 23606</strain>
    </source>
</reference>
<keyword evidence="5" id="KW-1185">Reference proteome</keyword>
<evidence type="ECO:0000256" key="1">
    <source>
        <dbReference type="ARBA" id="ARBA00022801"/>
    </source>
</evidence>
<protein>
    <submittedName>
        <fullName evidence="4">Uncharacterized protein (TIGR00369 family)</fullName>
    </submittedName>
</protein>
<dbReference type="InterPro" id="IPR029069">
    <property type="entry name" value="HotDog_dom_sf"/>
</dbReference>
<dbReference type="Proteomes" id="UP000246569">
    <property type="component" value="Unassembled WGS sequence"/>
</dbReference>
<feature type="region of interest" description="Disordered" evidence="2">
    <location>
        <begin position="136"/>
        <end position="159"/>
    </location>
</feature>
<evidence type="ECO:0000313" key="5">
    <source>
        <dbReference type="Proteomes" id="UP000246569"/>
    </source>
</evidence>
<dbReference type="GO" id="GO:0016289">
    <property type="term" value="F:acyl-CoA hydrolase activity"/>
    <property type="evidence" value="ECO:0007669"/>
    <property type="project" value="UniProtKB-ARBA"/>
</dbReference>
<dbReference type="Gene3D" id="3.10.129.10">
    <property type="entry name" value="Hotdog Thioesterase"/>
    <property type="match status" value="1"/>
</dbReference>
<dbReference type="EMBL" id="QGTJ01000021">
    <property type="protein sequence ID" value="PWV57759.1"/>
    <property type="molecule type" value="Genomic_DNA"/>
</dbReference>
<sequence>MPMNQPEKLLPDSGFRQLLGFELTQWSADQAVVELDIGPQHLNLAGVLHGGVLTALIDVACGFAGCWSADPQRPRRCVTLSLTTSFTAQASGGRIRAVGRKRAGGRRIFAASCEVFDAGGQLLAFGEGTLRYRSGSEEAAGPGAGAALNDSARSDGGSA</sequence>
<dbReference type="NCBIfam" id="TIGR00369">
    <property type="entry name" value="unchar_dom_1"/>
    <property type="match status" value="1"/>
</dbReference>
<organism evidence="4 5">
    <name type="scientific">Plasticicumulans acidivorans</name>
    <dbReference type="NCBI Taxonomy" id="886464"/>
    <lineage>
        <taxon>Bacteria</taxon>
        <taxon>Pseudomonadati</taxon>
        <taxon>Pseudomonadota</taxon>
        <taxon>Gammaproteobacteria</taxon>
        <taxon>Candidatus Competibacteraceae</taxon>
        <taxon>Plasticicumulans</taxon>
    </lineage>
</organism>
<dbReference type="InterPro" id="IPR006683">
    <property type="entry name" value="Thioestr_dom"/>
</dbReference>
<feature type="domain" description="Thioesterase" evidence="3">
    <location>
        <begin position="46"/>
        <end position="123"/>
    </location>
</feature>
<dbReference type="CDD" id="cd03443">
    <property type="entry name" value="PaaI_thioesterase"/>
    <property type="match status" value="1"/>
</dbReference>
<keyword evidence="1" id="KW-0378">Hydrolase</keyword>
<dbReference type="InterPro" id="IPR003736">
    <property type="entry name" value="PAAI_dom"/>
</dbReference>
<name>A0A317MMV6_9GAMM</name>
<accession>A0A317MMV6</accession>
<dbReference type="Pfam" id="PF03061">
    <property type="entry name" value="4HBT"/>
    <property type="match status" value="1"/>
</dbReference>
<dbReference type="PANTHER" id="PTHR42856">
    <property type="entry name" value="ACYL-COENZYME A THIOESTERASE PAAI"/>
    <property type="match status" value="1"/>
</dbReference>
<proteinExistence type="predicted"/>
<dbReference type="AlphaFoldDB" id="A0A317MMV6"/>
<dbReference type="InterPro" id="IPR052723">
    <property type="entry name" value="Acyl-CoA_thioesterase_PaaI"/>
</dbReference>
<evidence type="ECO:0000256" key="2">
    <source>
        <dbReference type="SAM" id="MobiDB-lite"/>
    </source>
</evidence>
<dbReference type="SUPFAM" id="SSF54637">
    <property type="entry name" value="Thioesterase/thiol ester dehydrase-isomerase"/>
    <property type="match status" value="1"/>
</dbReference>
<gene>
    <name evidence="4" type="ORF">C7443_1212</name>
</gene>
<dbReference type="PANTHER" id="PTHR42856:SF1">
    <property type="entry name" value="ACYL-COENZYME A THIOESTERASE PAAI"/>
    <property type="match status" value="1"/>
</dbReference>